<dbReference type="PANTHER" id="PTHR32133:SF359">
    <property type="entry name" value="F-BOX DOMAIN-CONTAINING PROTEIN"/>
    <property type="match status" value="1"/>
</dbReference>
<dbReference type="InterPro" id="IPR036047">
    <property type="entry name" value="F-box-like_dom_sf"/>
</dbReference>
<dbReference type="Proteomes" id="UP001164776">
    <property type="component" value="Unassembled WGS sequence"/>
</dbReference>
<organism evidence="2 3">
    <name type="scientific">Paspalum vaginatum</name>
    <name type="common">seashore paspalum</name>
    <dbReference type="NCBI Taxonomy" id="158149"/>
    <lineage>
        <taxon>Eukaryota</taxon>
        <taxon>Viridiplantae</taxon>
        <taxon>Streptophyta</taxon>
        <taxon>Embryophyta</taxon>
        <taxon>Tracheophyta</taxon>
        <taxon>Spermatophyta</taxon>
        <taxon>Magnoliopsida</taxon>
        <taxon>Liliopsida</taxon>
        <taxon>Poales</taxon>
        <taxon>Poaceae</taxon>
        <taxon>PACMAD clade</taxon>
        <taxon>Panicoideae</taxon>
        <taxon>Andropogonodae</taxon>
        <taxon>Paspaleae</taxon>
        <taxon>Paspalinae</taxon>
        <taxon>Paspalum</taxon>
    </lineage>
</organism>
<evidence type="ECO:0000259" key="1">
    <source>
        <dbReference type="SMART" id="SM00256"/>
    </source>
</evidence>
<evidence type="ECO:0000313" key="2">
    <source>
        <dbReference type="EMBL" id="KAJ1254476.1"/>
    </source>
</evidence>
<dbReference type="OrthoDB" id="690324at2759"/>
<proteinExistence type="predicted"/>
<evidence type="ECO:0000313" key="3">
    <source>
        <dbReference type="Proteomes" id="UP001164776"/>
    </source>
</evidence>
<comment type="caution">
    <text evidence="2">The sequence shown here is derived from an EMBL/GenBank/DDBJ whole genome shotgun (WGS) entry which is preliminary data.</text>
</comment>
<keyword evidence="3" id="KW-1185">Reference proteome</keyword>
<accession>A0A9W7X9I0</accession>
<name>A0A9W7X9I0_9POAL</name>
<feature type="domain" description="F-box" evidence="1">
    <location>
        <begin position="20"/>
        <end position="63"/>
    </location>
</feature>
<dbReference type="EMBL" id="MU630048">
    <property type="protein sequence ID" value="KAJ1254476.1"/>
    <property type="molecule type" value="Genomic_DNA"/>
</dbReference>
<gene>
    <name evidence="2" type="ORF">BS78_K052000</name>
</gene>
<dbReference type="SMART" id="SM00256">
    <property type="entry name" value="FBOX"/>
    <property type="match status" value="1"/>
</dbReference>
<dbReference type="SUPFAM" id="SSF50965">
    <property type="entry name" value="Galactose oxidase, central domain"/>
    <property type="match status" value="1"/>
</dbReference>
<dbReference type="PANTHER" id="PTHR32133">
    <property type="entry name" value="OS07G0120400 PROTEIN"/>
    <property type="match status" value="1"/>
</dbReference>
<dbReference type="Pfam" id="PF23635">
    <property type="entry name" value="Beta-prop_AT5G49610-like"/>
    <property type="match status" value="1"/>
</dbReference>
<dbReference type="InterPro" id="IPR056594">
    <property type="entry name" value="AT5G49610-like_b-prop"/>
</dbReference>
<dbReference type="SUPFAM" id="SSF81383">
    <property type="entry name" value="F-box domain"/>
    <property type="match status" value="1"/>
</dbReference>
<dbReference type="AlphaFoldDB" id="A0A9W7X9I0"/>
<sequence length="405" mass="44746">MATRWMRLSFVHPPPLPALMDYDVIGEILLRLPPDDPASLVRASLVCRSWRRFLSDRGFLRRYRAFHRTPPVLGFLHDQSHWGPYLDDQYCGGRRFPRFVPTTARVPPILHRPAPVSSHSSHVIDCRHGRVLLRSDFPRSNVSFERSILTVWDPVTGDQQRFSSPVDPHHSFNAAVLCASPGCRHLDCHGGPFLVVTVGVNYQFRDDDDEDGDGVAWASVYSSETAAWTASASAAPLDSFIDGTVPSLLAGDALYFTFGYGEKILRYDLIGGALSVIAGPPLQEPASSSWLLATAEDGDLEAAAVEGYSLRLWSWRTDPDDGGVGEWVRGRAIELEAMISISIGDPSTWLDVVGFAEGVGSVFISANDVIFTVELKSGHIRKLGKKGDFIGFVFPFMSFYSLERC</sequence>
<reference evidence="2 3" key="1">
    <citation type="submission" date="2022-10" db="EMBL/GenBank/DDBJ databases">
        <title>WGS assembly of Paspalum vaginatum 540-79.</title>
        <authorList>
            <person name="Sun G."/>
            <person name="Wase N."/>
            <person name="Shu S."/>
            <person name="Jenkins J."/>
            <person name="Zhou B."/>
            <person name="Torres-Rodriguez J."/>
            <person name="Chen C."/>
            <person name="Sandor L."/>
            <person name="Plott C."/>
            <person name="Yoshinga Y."/>
            <person name="Daum C."/>
            <person name="Qi P."/>
            <person name="Barry K."/>
            <person name="Lipzen A."/>
            <person name="Berry L."/>
            <person name="Pedersen C."/>
            <person name="Gottilla T."/>
            <person name="Foltz A."/>
            <person name="Yu H."/>
            <person name="O'Malley R."/>
            <person name="Zhang C."/>
            <person name="Devos K."/>
            <person name="Sigmon B."/>
            <person name="Yu B."/>
            <person name="Obata T."/>
            <person name="Schmutz J."/>
            <person name="Schnable J."/>
        </authorList>
    </citation>
    <scope>NUCLEOTIDE SEQUENCE [LARGE SCALE GENOMIC DNA]</scope>
    <source>
        <strain evidence="3">cv. 540-79</strain>
    </source>
</reference>
<dbReference type="InterPro" id="IPR001810">
    <property type="entry name" value="F-box_dom"/>
</dbReference>
<protein>
    <recommendedName>
        <fullName evidence="1">F-box domain-containing protein</fullName>
    </recommendedName>
</protein>
<dbReference type="Gene3D" id="1.20.1280.50">
    <property type="match status" value="1"/>
</dbReference>
<dbReference type="InterPro" id="IPR011043">
    <property type="entry name" value="Gal_Oxase/kelch_b-propeller"/>
</dbReference>
<dbReference type="Pfam" id="PF00646">
    <property type="entry name" value="F-box"/>
    <property type="match status" value="1"/>
</dbReference>